<evidence type="ECO:0000313" key="2">
    <source>
        <dbReference type="Proteomes" id="UP000698963"/>
    </source>
</evidence>
<organism evidence="1 2">
    <name type="scientific">Mailhella massiliensis</name>
    <dbReference type="NCBI Taxonomy" id="1903261"/>
    <lineage>
        <taxon>Bacteria</taxon>
        <taxon>Pseudomonadati</taxon>
        <taxon>Thermodesulfobacteriota</taxon>
        <taxon>Desulfovibrionia</taxon>
        <taxon>Desulfovibrionales</taxon>
        <taxon>Desulfovibrionaceae</taxon>
        <taxon>Mailhella</taxon>
    </lineage>
</organism>
<gene>
    <name evidence="1" type="ORF">K8W16_09255</name>
</gene>
<comment type="caution">
    <text evidence="1">The sequence shown here is derived from an EMBL/GenBank/DDBJ whole genome shotgun (WGS) entry which is preliminary data.</text>
</comment>
<name>A0A921DT83_9BACT</name>
<dbReference type="AlphaFoldDB" id="A0A921DT83"/>
<protein>
    <submittedName>
        <fullName evidence="1">Uncharacterized protein</fullName>
    </submittedName>
</protein>
<evidence type="ECO:0000313" key="1">
    <source>
        <dbReference type="EMBL" id="HJD97817.1"/>
    </source>
</evidence>
<dbReference type="EMBL" id="DYZA01000187">
    <property type="protein sequence ID" value="HJD97817.1"/>
    <property type="molecule type" value="Genomic_DNA"/>
</dbReference>
<accession>A0A921DT83</accession>
<dbReference type="RefSeq" id="WP_294488956.1">
    <property type="nucleotide sequence ID" value="NZ_DYZA01000187.1"/>
</dbReference>
<sequence length="90" mass="10067">MSDDKTLTLESRVENSTEAVQLGRAELRKKNEKEKTAELELMGHPSLVSGSNIELAGFGQWDGKYAIVEAHHMLKPGYTVRLKIRKTLEG</sequence>
<reference evidence="1" key="2">
    <citation type="submission" date="2021-09" db="EMBL/GenBank/DDBJ databases">
        <authorList>
            <person name="Gilroy R."/>
        </authorList>
    </citation>
    <scope>NUCLEOTIDE SEQUENCE</scope>
    <source>
        <strain evidence="1">ChiGjej2B2-19336</strain>
    </source>
</reference>
<reference evidence="1" key="1">
    <citation type="journal article" date="2021" name="PeerJ">
        <title>Extensive microbial diversity within the chicken gut microbiome revealed by metagenomics and culture.</title>
        <authorList>
            <person name="Gilroy R."/>
            <person name="Ravi A."/>
            <person name="Getino M."/>
            <person name="Pursley I."/>
            <person name="Horton D.L."/>
            <person name="Alikhan N.F."/>
            <person name="Baker D."/>
            <person name="Gharbi K."/>
            <person name="Hall N."/>
            <person name="Watson M."/>
            <person name="Adriaenssens E.M."/>
            <person name="Foster-Nyarko E."/>
            <person name="Jarju S."/>
            <person name="Secka A."/>
            <person name="Antonio M."/>
            <person name="Oren A."/>
            <person name="Chaudhuri R.R."/>
            <person name="La Ragione R."/>
            <person name="Hildebrand F."/>
            <person name="Pallen M.J."/>
        </authorList>
    </citation>
    <scope>NUCLEOTIDE SEQUENCE</scope>
    <source>
        <strain evidence="1">ChiGjej2B2-19336</strain>
    </source>
</reference>
<proteinExistence type="predicted"/>
<dbReference type="Proteomes" id="UP000698963">
    <property type="component" value="Unassembled WGS sequence"/>
</dbReference>